<comment type="caution">
    <text evidence="2">The sequence shown here is derived from an EMBL/GenBank/DDBJ whole genome shotgun (WGS) entry which is preliminary data.</text>
</comment>
<dbReference type="Gene3D" id="3.60.40.10">
    <property type="entry name" value="PPM-type phosphatase domain"/>
    <property type="match status" value="1"/>
</dbReference>
<evidence type="ECO:0000313" key="3">
    <source>
        <dbReference type="Proteomes" id="UP000185557"/>
    </source>
</evidence>
<dbReference type="Proteomes" id="UP000185557">
    <property type="component" value="Unassembled WGS sequence"/>
</dbReference>
<dbReference type="SUPFAM" id="SSF81606">
    <property type="entry name" value="PP2C-like"/>
    <property type="match status" value="1"/>
</dbReference>
<dbReference type="InterPro" id="IPR036457">
    <property type="entry name" value="PPM-type-like_dom_sf"/>
</dbReference>
<dbReference type="Pfam" id="PF13672">
    <property type="entry name" value="PP2C_2"/>
    <property type="match status" value="1"/>
</dbReference>
<dbReference type="SMART" id="SM00332">
    <property type="entry name" value="PP2Cc"/>
    <property type="match status" value="1"/>
</dbReference>
<accession>A0A1U7J2P4</accession>
<proteinExistence type="predicted"/>
<feature type="domain" description="PPM-type phosphatase" evidence="1">
    <location>
        <begin position="247"/>
        <end position="501"/>
    </location>
</feature>
<dbReference type="STRING" id="549789.NIES30_17260"/>
<name>A0A1U7J2P4_9CYAN</name>
<dbReference type="AlphaFoldDB" id="A0A1U7J2P4"/>
<evidence type="ECO:0000259" key="1">
    <source>
        <dbReference type="PROSITE" id="PS51746"/>
    </source>
</evidence>
<reference evidence="2 3" key="1">
    <citation type="submission" date="2016-11" db="EMBL/GenBank/DDBJ databases">
        <title>Draft Genome Sequences of Nine Cyanobacterial Strains from Diverse Habitats.</title>
        <authorList>
            <person name="Zhu T."/>
            <person name="Hou S."/>
            <person name="Lu X."/>
            <person name="Hess W.R."/>
        </authorList>
    </citation>
    <scope>NUCLEOTIDE SEQUENCE [LARGE SCALE GENOMIC DNA]</scope>
    <source>
        <strain evidence="2 3">NIES-30</strain>
    </source>
</reference>
<dbReference type="OrthoDB" id="495860at2"/>
<dbReference type="InterPro" id="IPR001932">
    <property type="entry name" value="PPM-type_phosphatase-like_dom"/>
</dbReference>
<sequence length="596" mass="65528">MNRVERRPSRYKPYLWVIGTDIETLPVDELVGQRYRIVGPRIWLDTQPDQRPSAPDTFPGEALPYLKSHPRRLHVPGLYGVLERTGAPPILLLENAPIHPQAGELLPELAVGLFSALPLRQANWLWQLWELWGTLGELGLARSLLEPGNLRVDGWRLRLVELWPDGEPPTLSDLVELWRSLLSPLHLSVSEPLRSLVNRLDADLLDLDTVALELNQILLSQAALVPTRIALSGATAQGPTQPRNEDACWPLGTQSEAAPMQVAMVCDGVGGHDGGEVASQLAVQALQIQLQALLAEAQNELRGLPPQVVVQQLEAVIRIVNELISFQNDNHGWAGRQRMGTTLVMAVVIPQRVQTDDGWGRVNEVYLAHVGDSRAYWITPDYCHPLTVDDDIAGREVIACRQTWPHALERSDAGALTQALGTRSGDHLQPHIQRFVFDETGILLLCSDGLSDNYRIEDAWANYIGLIIKDIVTLDSAVASWIELANQKNGHDNTAVVLMQHKLLVPTQAGQNIPIGADAQRDSAIPAGAKLYGENLSQDEFVSTPAERKPPRGVPRWVLAVSGSALLLGLLGWWLVASRSPEPPEPQRTPPVAPAP</sequence>
<dbReference type="PROSITE" id="PS51746">
    <property type="entry name" value="PPM_2"/>
    <property type="match status" value="1"/>
</dbReference>
<protein>
    <submittedName>
        <fullName evidence="2">Serine/threonine protein phosphatase</fullName>
    </submittedName>
</protein>
<organism evidence="2 3">
    <name type="scientific">Phormidium tenue NIES-30</name>
    <dbReference type="NCBI Taxonomy" id="549789"/>
    <lineage>
        <taxon>Bacteria</taxon>
        <taxon>Bacillati</taxon>
        <taxon>Cyanobacteriota</taxon>
        <taxon>Cyanophyceae</taxon>
        <taxon>Oscillatoriophycideae</taxon>
        <taxon>Oscillatoriales</taxon>
        <taxon>Oscillatoriaceae</taxon>
        <taxon>Phormidium</taxon>
    </lineage>
</organism>
<dbReference type="EMBL" id="MRCG01000013">
    <property type="protein sequence ID" value="OKH46442.1"/>
    <property type="molecule type" value="Genomic_DNA"/>
</dbReference>
<dbReference type="SMART" id="SM00331">
    <property type="entry name" value="PP2C_SIG"/>
    <property type="match status" value="1"/>
</dbReference>
<keyword evidence="3" id="KW-1185">Reference proteome</keyword>
<dbReference type="CDD" id="cd00143">
    <property type="entry name" value="PP2Cc"/>
    <property type="match status" value="1"/>
</dbReference>
<dbReference type="RefSeq" id="WP_073609668.1">
    <property type="nucleotide sequence ID" value="NZ_MRCG01000013.1"/>
</dbReference>
<evidence type="ECO:0000313" key="2">
    <source>
        <dbReference type="EMBL" id="OKH46442.1"/>
    </source>
</evidence>
<gene>
    <name evidence="2" type="ORF">NIES30_17260</name>
</gene>